<reference evidence="2 3" key="1">
    <citation type="submission" date="2016-11" db="EMBL/GenBank/DDBJ databases">
        <title>The macronuclear genome of Stentor coeruleus: a giant cell with tiny introns.</title>
        <authorList>
            <person name="Slabodnick M."/>
            <person name="Ruby J.G."/>
            <person name="Reiff S.B."/>
            <person name="Swart E.C."/>
            <person name="Gosai S."/>
            <person name="Prabakaran S."/>
            <person name="Witkowska E."/>
            <person name="Larue G.E."/>
            <person name="Fisher S."/>
            <person name="Freeman R.M."/>
            <person name="Gunawardena J."/>
            <person name="Chu W."/>
            <person name="Stover N.A."/>
            <person name="Gregory B.D."/>
            <person name="Nowacki M."/>
            <person name="Derisi J."/>
            <person name="Roy S.W."/>
            <person name="Marshall W.F."/>
            <person name="Sood P."/>
        </authorList>
    </citation>
    <scope>NUCLEOTIDE SEQUENCE [LARGE SCALE GENOMIC DNA]</scope>
    <source>
        <strain evidence="2">WM001</strain>
    </source>
</reference>
<keyword evidence="1" id="KW-0677">Repeat</keyword>
<evidence type="ECO:0000313" key="3">
    <source>
        <dbReference type="Proteomes" id="UP000187209"/>
    </source>
</evidence>
<evidence type="ECO:0000313" key="2">
    <source>
        <dbReference type="EMBL" id="OMJ75172.1"/>
    </source>
</evidence>
<dbReference type="Pfam" id="PF02493">
    <property type="entry name" value="MORN"/>
    <property type="match status" value="6"/>
</dbReference>
<dbReference type="InterPro" id="IPR003409">
    <property type="entry name" value="MORN"/>
</dbReference>
<organism evidence="2 3">
    <name type="scientific">Stentor coeruleus</name>
    <dbReference type="NCBI Taxonomy" id="5963"/>
    <lineage>
        <taxon>Eukaryota</taxon>
        <taxon>Sar</taxon>
        <taxon>Alveolata</taxon>
        <taxon>Ciliophora</taxon>
        <taxon>Postciliodesmatophora</taxon>
        <taxon>Heterotrichea</taxon>
        <taxon>Heterotrichida</taxon>
        <taxon>Stentoridae</taxon>
        <taxon>Stentor</taxon>
    </lineage>
</organism>
<dbReference type="OrthoDB" id="270720at2759"/>
<dbReference type="AlphaFoldDB" id="A0A1R2BEI6"/>
<comment type="caution">
    <text evidence="2">The sequence shown here is derived from an EMBL/GenBank/DDBJ whole genome shotgun (WGS) entry which is preliminary data.</text>
</comment>
<dbReference type="Proteomes" id="UP000187209">
    <property type="component" value="Unassembled WGS sequence"/>
</dbReference>
<dbReference type="PANTHER" id="PTHR23084:SF263">
    <property type="entry name" value="MORN REPEAT-CONTAINING PROTEIN 1"/>
    <property type="match status" value="1"/>
</dbReference>
<gene>
    <name evidence="2" type="ORF">SteCoe_25756</name>
</gene>
<dbReference type="Gene3D" id="2.20.110.10">
    <property type="entry name" value="Histone H3 K4-specific methyltransferase SET7/9 N-terminal domain"/>
    <property type="match status" value="3"/>
</dbReference>
<sequence>MDKCYIPDCGKKAQFICNCGNFPSLFCRQCSESHAKQGQPHDLSQYYPPTKEMILSSILLQLQHCEQEVIKITNIRLKEINDQSKKTLKAMSVERKRIISLVNTINLTNDIIQSFEQKINDELIEFYKEVYKYTLEEERKPDMMHELPEGVYTGKLKDDKPDGPGVMFYKTGDSYEGEFRNGKPQGLGIYNYSNGSIFKGEFNNGKKEGHGECVYNDGSKYSGQWKEDIRCGYGILFFTKKNQKYEGKWENNQRHGKGIEFIGKERYEGEWENNEKNGLVIHFYENGTSANEVWINGKKHMENQDDNH</sequence>
<keyword evidence="3" id="KW-1185">Reference proteome</keyword>
<proteinExistence type="predicted"/>
<dbReference type="EMBL" id="MPUH01000706">
    <property type="protein sequence ID" value="OMJ75172.1"/>
    <property type="molecule type" value="Genomic_DNA"/>
</dbReference>
<protein>
    <submittedName>
        <fullName evidence="2">Uncharacterized protein</fullName>
    </submittedName>
</protein>
<name>A0A1R2BEI6_9CILI</name>
<dbReference type="PANTHER" id="PTHR23084">
    <property type="entry name" value="PHOSPHATIDYLINOSITOL-4-PHOSPHATE 5-KINASE RELATED"/>
    <property type="match status" value="1"/>
</dbReference>
<evidence type="ECO:0000256" key="1">
    <source>
        <dbReference type="ARBA" id="ARBA00022737"/>
    </source>
</evidence>
<accession>A0A1R2BEI6</accession>
<dbReference type="SMART" id="SM00698">
    <property type="entry name" value="MORN"/>
    <property type="match status" value="6"/>
</dbReference>
<dbReference type="SUPFAM" id="SSF82185">
    <property type="entry name" value="Histone H3 K4-specific methyltransferase SET7/9 N-terminal domain"/>
    <property type="match status" value="1"/>
</dbReference>